<dbReference type="AlphaFoldDB" id="A0A0T5NQW6"/>
<feature type="domain" description="HPP transmembrane region" evidence="2">
    <location>
        <begin position="16"/>
        <end position="112"/>
    </location>
</feature>
<keyword evidence="1" id="KW-0472">Membrane</keyword>
<comment type="caution">
    <text evidence="3">The sequence shown here is derived from an EMBL/GenBank/DDBJ whole genome shotgun (WGS) entry which is preliminary data.</text>
</comment>
<dbReference type="PANTHER" id="PTHR33741:SF5">
    <property type="entry name" value="TRANSMEMBRANE PROTEIN DDB_G0269096-RELATED"/>
    <property type="match status" value="1"/>
</dbReference>
<dbReference type="Proteomes" id="UP000051295">
    <property type="component" value="Unassembled WGS sequence"/>
</dbReference>
<sequence>MSLHILKSLGPAVARVSGIEAFRAGLGTLIGLGLTGLFVLSPTVDLELGLYLVAPFGATSVLLFAVPNSPLAQPWSAIVGNTIAALVGVAVCLWVDDPALRVGLAVGLAVTAT</sequence>
<keyword evidence="4" id="KW-1185">Reference proteome</keyword>
<accession>A0A0T5NQW6</accession>
<dbReference type="PANTHER" id="PTHR33741">
    <property type="entry name" value="TRANSMEMBRANE PROTEIN DDB_G0269096-RELATED"/>
    <property type="match status" value="1"/>
</dbReference>
<proteinExistence type="predicted"/>
<name>A0A0T5NQW6_9RHOB</name>
<evidence type="ECO:0000313" key="4">
    <source>
        <dbReference type="Proteomes" id="UP000051295"/>
    </source>
</evidence>
<keyword evidence="1" id="KW-1133">Transmembrane helix</keyword>
<evidence type="ECO:0000259" key="2">
    <source>
        <dbReference type="Pfam" id="PF04982"/>
    </source>
</evidence>
<feature type="transmembrane region" description="Helical" evidence="1">
    <location>
        <begin position="78"/>
        <end position="96"/>
    </location>
</feature>
<reference evidence="3 4" key="1">
    <citation type="submission" date="2015-04" db="EMBL/GenBank/DDBJ databases">
        <title>The draft genome sequence of Roseovarius sp.R12b.</title>
        <authorList>
            <person name="Li G."/>
            <person name="Lai Q."/>
            <person name="Shao Z."/>
            <person name="Yan P."/>
        </authorList>
    </citation>
    <scope>NUCLEOTIDE SEQUENCE [LARGE SCALE GENOMIC DNA]</scope>
    <source>
        <strain evidence="3 4">R12B</strain>
    </source>
</reference>
<dbReference type="InterPro" id="IPR007065">
    <property type="entry name" value="HPP"/>
</dbReference>
<dbReference type="EMBL" id="LAXJ01000022">
    <property type="protein sequence ID" value="KRS11168.1"/>
    <property type="molecule type" value="Genomic_DNA"/>
</dbReference>
<dbReference type="Pfam" id="PF04982">
    <property type="entry name" value="TM_HPP"/>
    <property type="match status" value="1"/>
</dbReference>
<organism evidence="3 4">
    <name type="scientific">Roseovarius atlanticus</name>
    <dbReference type="NCBI Taxonomy" id="1641875"/>
    <lineage>
        <taxon>Bacteria</taxon>
        <taxon>Pseudomonadati</taxon>
        <taxon>Pseudomonadota</taxon>
        <taxon>Alphaproteobacteria</taxon>
        <taxon>Rhodobacterales</taxon>
        <taxon>Roseobacteraceae</taxon>
        <taxon>Roseovarius</taxon>
    </lineage>
</organism>
<keyword evidence="1" id="KW-0812">Transmembrane</keyword>
<feature type="transmembrane region" description="Helical" evidence="1">
    <location>
        <begin position="48"/>
        <end position="66"/>
    </location>
</feature>
<feature type="non-terminal residue" evidence="3">
    <location>
        <position position="113"/>
    </location>
</feature>
<evidence type="ECO:0000256" key="1">
    <source>
        <dbReference type="SAM" id="Phobius"/>
    </source>
</evidence>
<protein>
    <submittedName>
        <fullName evidence="3">CBS-domain-containing membrane protein</fullName>
    </submittedName>
</protein>
<dbReference type="STRING" id="1641875.XM53_17495"/>
<gene>
    <name evidence="3" type="ORF">XM53_17495</name>
</gene>
<evidence type="ECO:0000313" key="3">
    <source>
        <dbReference type="EMBL" id="KRS11168.1"/>
    </source>
</evidence>
<dbReference type="InterPro" id="IPR058581">
    <property type="entry name" value="TM_HPP"/>
</dbReference>
<feature type="transmembrane region" description="Helical" evidence="1">
    <location>
        <begin position="21"/>
        <end position="42"/>
    </location>
</feature>